<feature type="compositionally biased region" description="Low complexity" evidence="1">
    <location>
        <begin position="510"/>
        <end position="523"/>
    </location>
</feature>
<dbReference type="EMBL" id="GG664086">
    <property type="protein sequence ID" value="KNC36314.1"/>
    <property type="molecule type" value="Genomic_DNA"/>
</dbReference>
<dbReference type="InterPro" id="IPR055346">
    <property type="entry name" value="Fe-S_cluster_assembly_SufBD"/>
</dbReference>
<accession>A0A0L0CY53</accession>
<reference evidence="4" key="2">
    <citation type="submission" date="2015-07" db="EMBL/GenBank/DDBJ databases">
        <title>The genome sequence of Plasmodium falciparum RAJ116.</title>
        <authorList>
            <consortium name="The Broad Institute Genome Sequencing Platform"/>
            <person name="Volkman S.K."/>
            <person name="Neafsey D.E."/>
            <person name="Dash A.P."/>
            <person name="Chitnis C.E."/>
            <person name="Hartl D.L."/>
            <person name="Young S.K."/>
            <person name="Kodira C.D."/>
            <person name="Zeng Q."/>
            <person name="Koehrsen M."/>
            <person name="Godfrey P."/>
            <person name="Alvarado L."/>
            <person name="Berlin A."/>
            <person name="Borenstein D."/>
            <person name="Chen Z."/>
            <person name="Engels R."/>
            <person name="Freedman E."/>
            <person name="Gellesch M."/>
            <person name="Goldberg J."/>
            <person name="Griggs A."/>
            <person name="Gujja S."/>
            <person name="Heiman D."/>
            <person name="Hepburn T."/>
            <person name="Howarth C."/>
            <person name="Jen D."/>
            <person name="Larson L."/>
            <person name="Lewis B."/>
            <person name="Mehta T."/>
            <person name="Park D."/>
            <person name="Pearson M."/>
            <person name="Roberts A."/>
            <person name="Saif S."/>
            <person name="Shea T."/>
            <person name="Shenoy N."/>
            <person name="Sisk P."/>
            <person name="Stolte C."/>
            <person name="Sykes S."/>
            <person name="Walk T."/>
            <person name="White J."/>
            <person name="Yandava C."/>
            <person name="Wirth D.F."/>
            <person name="Nusbaum C."/>
            <person name="Birren B."/>
        </authorList>
    </citation>
    <scope>NUCLEOTIDE SEQUENCE [LARGE SCALE GENOMIC DNA]</scope>
    <source>
        <strain evidence="4">RAJ116</strain>
    </source>
</reference>
<dbReference type="Pfam" id="PF01458">
    <property type="entry name" value="SUFBD_core"/>
    <property type="match status" value="1"/>
</dbReference>
<feature type="compositionally biased region" description="Basic and acidic residues" evidence="1">
    <location>
        <begin position="973"/>
        <end position="982"/>
    </location>
</feature>
<dbReference type="OrthoDB" id="2510at2759"/>
<protein>
    <recommendedName>
        <fullName evidence="2">SUF system FeS cluster assembly SufBD core domain-containing protein</fullName>
    </recommendedName>
</protein>
<dbReference type="PANTHER" id="PTHR43575">
    <property type="entry name" value="PROTEIN ABCI7, CHLOROPLASTIC"/>
    <property type="match status" value="1"/>
</dbReference>
<feature type="region of interest" description="Disordered" evidence="1">
    <location>
        <begin position="948"/>
        <end position="982"/>
    </location>
</feature>
<feature type="compositionally biased region" description="Low complexity" evidence="1">
    <location>
        <begin position="1123"/>
        <end position="1148"/>
    </location>
</feature>
<gene>
    <name evidence="3" type="ORF">PFLG_01365</name>
</gene>
<evidence type="ECO:0000259" key="2">
    <source>
        <dbReference type="Pfam" id="PF01458"/>
    </source>
</evidence>
<dbReference type="GO" id="GO:0016226">
    <property type="term" value="P:iron-sulfur cluster assembly"/>
    <property type="evidence" value="ECO:0007669"/>
    <property type="project" value="InterPro"/>
</dbReference>
<dbReference type="InterPro" id="IPR000825">
    <property type="entry name" value="SUF_FeS_clus_asmbl_SufBD_core"/>
</dbReference>
<dbReference type="InterPro" id="IPR037284">
    <property type="entry name" value="SUF_FeS_clus_asmbl_SufBD_sf"/>
</dbReference>
<proteinExistence type="predicted"/>
<feature type="region of interest" description="Disordered" evidence="1">
    <location>
        <begin position="500"/>
        <end position="524"/>
    </location>
</feature>
<dbReference type="Proteomes" id="UP000054566">
    <property type="component" value="Unassembled WGS sequence"/>
</dbReference>
<sequence length="1474" mass="173617">MPNVFLSNYIFIFILLTNKFLKTFDYVESKHWNNICLKDLYDKNDIKLNKTNKLKLKYKNFMFSDLKKQKKRKETETATGTITQKQKHTKKKKLHGQTNGYFIKRNKIQHIFANIPYNNNFKKINQDIYTFKNVNYHPKNANKKVYLKINNATHLETIKTYITKCIKNYRHQNEEKTQKKIRNYNNIIQYYVSRKNNNNNNNNRFIHTYNMLFINIFYNIISKNRNEKKKKNRKTDFQKYLRKYEELYQKFTPENDAENNDINNDKNNSDLISQINKKNISNIIINEWCLRNNNEKYNSTLMYDYISNMHNTEYQDITCVNNFIKNNEMIEKETWEHKQKPYLTYKYEFKYRDPINRKNKLYQYEYYIPKLITYEEDISTEPKFVPSNFKSPKCYNNSPVNALTTSGFSSRNIDTFGKERNKIYSFNTPTDVKRNIFFDDLILISSSYNQHFFPNLNFLLNLHTLQILIRDKTAIETDYMIDKFDQLKEKLIQINSPHVIDNNQNDDIDNNNNNNNNNNNCDNPYNKRIIPINNKSANNDACTIDNISNIQHRKNQTNDQNNKSKDDEINEEISSNLTYKKTLFDDKIQLFKNKYDKNILDDKDFVQLWKYNEKGEIVETINKIPIPKIYLNIDDPKYLSWKILQNSGKTAFKEIPTPNRKLEAWRQQVNLKTFYKQNFDSSISLRNISKEELVDYKMKIVDNTFEKNEKVQNDISDHFDNIKMDNQQNEEKVELNENINYYNSDNINGDNINGDNINGDNINGDNINGDNINGDNINGDNINGDNINGDNINGDNINGDNINGDNINGDNINDDNINDDNINDVNNNHNNNHNSDNHYYYGDTHKINNQNKKNVNETINISENTNMDDNNNNEIYSQNYKEQRIKNQDISNNAYNFNKEHIDKCKRKYKKAFYTLVVRDGIVDEYLSDDINILKNLDNKLKKKSEINQNKENENENENENNSQSDNNTTKQHIQDEQGTEQKKSKIFVGSFFNVKDVEIEYLINKELYFIPEHSNWYKTNTQPFIRGQIGKQSRKFDNDYPIYDYRKSDFGMAKFSSLNLASIKDCAVVYLDENIDLSDKFIHVIFIATSKNEDIDNNNNNNDNNNDNDIYEKQSKYNVYENIPSNNKQTNSNNNSEYNNEQNNCSNKQITNDEQNDNEYEKEESIQKCHMEKVISSHDDTIQNCDIEKNECKENKKSKYTQIKLTEYHTHNPITNPRLVVYVKGNSKINIYESHISLNKSNSGLVNGFSRICLEEKSNVKHTLSQELGNNVWHFHNVSVKNGLNANYKFVDVLLGSLSSRINLQIEGEKGCKQESYGLSLLEDKQNISQYEMFHHEHPSMETNQLFKCLVSDKAHAVWRSRGRIERNAIKAKLNTLCKSILLNFGASAVCIPTLEIIPSDIECANHGATISDLEKEPIFSLMTRGISERNAREIMMNSFVKEILDHISDENLKNRVYQKVLKFSQKYKSSTY</sequence>
<feature type="domain" description="SUF system FeS cluster assembly SufBD core" evidence="2">
    <location>
        <begin position="1213"/>
        <end position="1441"/>
    </location>
</feature>
<reference evidence="4" key="1">
    <citation type="submission" date="2015-07" db="EMBL/GenBank/DDBJ databases">
        <title>Annotation of Plasmodium falciparum RAJ116.</title>
        <authorList>
            <consortium name="The Broad Institute Genome Sequencing Platform"/>
            <person name="Volkman S.K."/>
            <person name="Neafsey D.E."/>
            <person name="Dash A.P."/>
            <person name="Chitnis C.E."/>
            <person name="Hartl D.L."/>
            <person name="Young S.K."/>
            <person name="Zeng Q."/>
            <person name="Koehrsen M."/>
            <person name="Alvarado L."/>
            <person name="Berlin A."/>
            <person name="Borenstein D."/>
            <person name="Chapman S.B."/>
            <person name="Chen Z."/>
            <person name="Engels R."/>
            <person name="Freedman E."/>
            <person name="Gellesch M."/>
            <person name="Goldberg J."/>
            <person name="Griggs A."/>
            <person name="Gujja S."/>
            <person name="Heilman E.R."/>
            <person name="Heiman D.I."/>
            <person name="Howarth C."/>
            <person name="Jen D."/>
            <person name="Larson L."/>
            <person name="Mehta T."/>
            <person name="Neiman D."/>
            <person name="Park D."/>
            <person name="Pearson M."/>
            <person name="Roberts A."/>
            <person name="Saif S."/>
            <person name="Shea T."/>
            <person name="Shenoy N."/>
            <person name="Sisk P."/>
            <person name="Stolte C."/>
            <person name="Sykes S."/>
            <person name="Walk T."/>
            <person name="White J."/>
            <person name="Yandava C."/>
            <person name="Haas B."/>
            <person name="Henn M.R."/>
            <person name="Nusbaum C."/>
            <person name="Birren B."/>
        </authorList>
    </citation>
    <scope>NUCLEOTIDE SEQUENCE [LARGE SCALE GENOMIC DNA]</scope>
    <source>
        <strain evidence="4">RAJ116</strain>
    </source>
</reference>
<dbReference type="SUPFAM" id="SSF101960">
    <property type="entry name" value="Stabilizer of iron transporter SufD"/>
    <property type="match status" value="1"/>
</dbReference>
<evidence type="ECO:0000313" key="4">
    <source>
        <dbReference type="Proteomes" id="UP000054566"/>
    </source>
</evidence>
<name>A0A0L0CY53_PLAFA</name>
<evidence type="ECO:0000313" key="3">
    <source>
        <dbReference type="EMBL" id="KNC36314.1"/>
    </source>
</evidence>
<feature type="region of interest" description="Disordered" evidence="1">
    <location>
        <begin position="1123"/>
        <end position="1165"/>
    </location>
</feature>
<dbReference type="PANTHER" id="PTHR43575:SF1">
    <property type="entry name" value="PROTEIN ABCI7, CHLOROPLASTIC"/>
    <property type="match status" value="1"/>
</dbReference>
<evidence type="ECO:0000256" key="1">
    <source>
        <dbReference type="SAM" id="MobiDB-lite"/>
    </source>
</evidence>
<organism evidence="3 4">
    <name type="scientific">Plasmodium falciparum RAJ116</name>
    <dbReference type="NCBI Taxonomy" id="580058"/>
    <lineage>
        <taxon>Eukaryota</taxon>
        <taxon>Sar</taxon>
        <taxon>Alveolata</taxon>
        <taxon>Apicomplexa</taxon>
        <taxon>Aconoidasida</taxon>
        <taxon>Haemosporida</taxon>
        <taxon>Plasmodiidae</taxon>
        <taxon>Plasmodium</taxon>
        <taxon>Plasmodium (Laverania)</taxon>
    </lineage>
</organism>